<evidence type="ECO:0000313" key="2">
    <source>
        <dbReference type="Proteomes" id="UP000553343"/>
    </source>
</evidence>
<accession>A0A850TAB1</accession>
<dbReference type="InterPro" id="IPR017850">
    <property type="entry name" value="Alkaline_phosphatase_core_sf"/>
</dbReference>
<gene>
    <name evidence="1" type="primary">pglZ</name>
    <name evidence="1" type="ORF">HXW94_11040</name>
</gene>
<dbReference type="SUPFAM" id="SSF53649">
    <property type="entry name" value="Alkaline phosphatase-like"/>
    <property type="match status" value="1"/>
</dbReference>
<organism evidence="1 2">
    <name type="scientific">Desulfobacter latus</name>
    <dbReference type="NCBI Taxonomy" id="2292"/>
    <lineage>
        <taxon>Bacteria</taxon>
        <taxon>Pseudomonadati</taxon>
        <taxon>Thermodesulfobacteriota</taxon>
        <taxon>Desulfobacteria</taxon>
        <taxon>Desulfobacterales</taxon>
        <taxon>Desulfobacteraceae</taxon>
        <taxon>Desulfobacter</taxon>
    </lineage>
</organism>
<dbReference type="Proteomes" id="UP000553343">
    <property type="component" value="Unassembled WGS sequence"/>
</dbReference>
<dbReference type="EMBL" id="JACADJ010000037">
    <property type="protein sequence ID" value="NWH05518.1"/>
    <property type="molecule type" value="Genomic_DNA"/>
</dbReference>
<reference evidence="1 2" key="1">
    <citation type="submission" date="2020-06" db="EMBL/GenBank/DDBJ databases">
        <title>High-quality draft genome of sulfate reducer Desulfobacter latus type strain AcrS2 isolated from marine sediment.</title>
        <authorList>
            <person name="Hoppe M."/>
            <person name="Larsen C.K."/>
            <person name="Marshall I.P.G."/>
            <person name="Schramm A."/>
            <person name="Marietou A.G."/>
        </authorList>
    </citation>
    <scope>NUCLEOTIDE SEQUENCE [LARGE SCALE GENOMIC DNA]</scope>
    <source>
        <strain evidence="1 2">AcRS2</strain>
    </source>
</reference>
<evidence type="ECO:0000313" key="1">
    <source>
        <dbReference type="EMBL" id="NWH05518.1"/>
    </source>
</evidence>
<dbReference type="NCBIfam" id="NF033449">
    <property type="entry name" value="BREX_PglZ_3"/>
    <property type="match status" value="1"/>
</dbReference>
<dbReference type="RefSeq" id="WP_178366973.1">
    <property type="nucleotide sequence ID" value="NZ_JACADJ010000037.1"/>
</dbReference>
<comment type="caution">
    <text evidence="1">The sequence shown here is derived from an EMBL/GenBank/DDBJ whole genome shotgun (WGS) entry which is preliminary data.</text>
</comment>
<keyword evidence="2" id="KW-1185">Reference proteome</keyword>
<dbReference type="AlphaFoldDB" id="A0A850TAB1"/>
<dbReference type="Pfam" id="PF08665">
    <property type="entry name" value="PglZ"/>
    <property type="match status" value="1"/>
</dbReference>
<protein>
    <submittedName>
        <fullName evidence="1">BREX-3 system phosphatase PglZ</fullName>
    </submittedName>
</protein>
<sequence>MSEWRDLILDRFAPDVNALSIVTDPDMLFSEEKLVSQLKDKSFDIMEFKDSVEFRFFYESNYRKKKVSGNDLIVVLNGSRAKLDLLPYDLLKTGKMFHFSLFDIFSDLNYPVLQQIDRQHLDILFNAQKLNQERMGENATKDFILRHVFKISAELISTDIDLLQMLLRLHYSNLCLPKILSRRLIDVLNSLGKFQQWPLDEILVDEQAFYAFLQERWPIFLDVLKAKPHQISENMDQYGLKFSGPGILPFGHQDILVYIDNLFVERKLHPVIATSTKLNLTSWIKTGVRIPKKEDEENRLPSLLDILEKQLPSEQSRHSDWTSFALKKAEFEALRLKRNRHVKDARLNELENKIEANFSIWFEKHFPSLMSLPPTHPVMLHHIPRQMARYVDASNNHRVALIVVDGLSLDQWVTVRENLESQLFLHGKNLTPRETGVFAWIPSLTSVSRQALFAGKPPLYFPNSIHSTHNEKKLWQQFWEKYGLSRFDVGFKKSLGNGDSVTVLDDLNLERIKAVGLVIDTVDKIMHGMQLGNAGMHDQIRLWCQTGYLSSLINHLCERDFQVWLTSDHGNIECTGMGNPGEGVIAETRGERARIYPTQELRSQVAGLYPDTISWDPVGLPQDYYPLLAKGTHAFLTKGKSTVTHGGASLEEVIVPLIKFEKKET</sequence>
<proteinExistence type="predicted"/>
<name>A0A850TAB1_9BACT</name>